<dbReference type="PANTHER" id="PTHR10015:SF372">
    <property type="entry name" value="HSF-TYPE DNA-BINDING DOMAIN-CONTAINING PROTEIN"/>
    <property type="match status" value="1"/>
</dbReference>
<comment type="subunit">
    <text evidence="2">Homotrimer.</text>
</comment>
<evidence type="ECO:0000259" key="11">
    <source>
        <dbReference type="SMART" id="SM00415"/>
    </source>
</evidence>
<sequence>MVDDRATDAVVAWGPAGNSFVAADSFAFSKMLLPPHFKPANFSRFVRQLNTYGFRKVDPDRWEFAHASFLRGQTHILRHIVRHQSNTKHGKGDIEDDDEDKSSSSEMLAMEVARLRNEQRATEERVAAMWRQVQEAKRRPKQMLAFVLRVVGDPDVLHRLVDSSGSGPGEGAEVKRPRLLLDSDGAGDDGLSYHRSGNNQRPEAALVPEPSVDLYFAGGNGFSDV</sequence>
<reference evidence="12" key="3">
    <citation type="submission" date="2022-01" db="UniProtKB">
        <authorList>
            <consortium name="EnsemblPlants"/>
        </authorList>
    </citation>
    <scope>IDENTIFICATION</scope>
    <source>
        <strain evidence="12">subsp. vulgare</strain>
    </source>
</reference>
<dbReference type="Gene3D" id="1.10.10.10">
    <property type="entry name" value="Winged helix-like DNA-binding domain superfamily/Winged helix DNA-binding domain"/>
    <property type="match status" value="1"/>
</dbReference>
<evidence type="ECO:0000256" key="7">
    <source>
        <dbReference type="ARBA" id="ARBA00023163"/>
    </source>
</evidence>
<dbReference type="GO" id="GO:0034605">
    <property type="term" value="P:cellular response to heat"/>
    <property type="evidence" value="ECO:0000318"/>
    <property type="project" value="GO_Central"/>
</dbReference>
<accession>A0A8I7BFS6</accession>
<keyword evidence="7" id="KW-0804">Transcription</keyword>
<dbReference type="GO" id="GO:0005634">
    <property type="term" value="C:nucleus"/>
    <property type="evidence" value="ECO:0000318"/>
    <property type="project" value="GO_Central"/>
</dbReference>
<keyword evidence="4" id="KW-0805">Transcription regulation</keyword>
<name>A0A8I7BFS6_HORVV</name>
<keyword evidence="5" id="KW-0346">Stress response</keyword>
<reference evidence="13" key="1">
    <citation type="journal article" date="2012" name="Nature">
        <title>A physical, genetic and functional sequence assembly of the barley genome.</title>
        <authorList>
            <consortium name="The International Barley Genome Sequencing Consortium"/>
            <person name="Mayer K.F."/>
            <person name="Waugh R."/>
            <person name="Brown J.W."/>
            <person name="Schulman A."/>
            <person name="Langridge P."/>
            <person name="Platzer M."/>
            <person name="Fincher G.B."/>
            <person name="Muehlbauer G.J."/>
            <person name="Sato K."/>
            <person name="Close T.J."/>
            <person name="Wise R.P."/>
            <person name="Stein N."/>
        </authorList>
    </citation>
    <scope>NUCLEOTIDE SEQUENCE [LARGE SCALE GENOMIC DNA]</scope>
    <source>
        <strain evidence="13">cv. Morex</strain>
    </source>
</reference>
<evidence type="ECO:0000256" key="3">
    <source>
        <dbReference type="ARBA" id="ARBA00022553"/>
    </source>
</evidence>
<dbReference type="PANTHER" id="PTHR10015">
    <property type="entry name" value="HEAT SHOCK TRANSCRIPTION FACTOR"/>
    <property type="match status" value="1"/>
</dbReference>
<reference evidence="12" key="2">
    <citation type="submission" date="2020-10" db="EMBL/GenBank/DDBJ databases">
        <authorList>
            <person name="Scholz U."/>
            <person name="Mascher M."/>
            <person name="Fiebig A."/>
        </authorList>
    </citation>
    <scope>NUCLEOTIDE SEQUENCE [LARGE SCALE GENOMIC DNA]</scope>
    <source>
        <strain evidence="12">cv. Morex</strain>
    </source>
</reference>
<dbReference type="Pfam" id="PF00447">
    <property type="entry name" value="HSF_DNA-bind"/>
    <property type="match status" value="1"/>
</dbReference>
<evidence type="ECO:0000256" key="9">
    <source>
        <dbReference type="RuleBase" id="RU004020"/>
    </source>
</evidence>
<comment type="similarity">
    <text evidence="9">Belongs to the HSF family.</text>
</comment>
<evidence type="ECO:0000313" key="12">
    <source>
        <dbReference type="EnsemblPlants" id="HORVU.MOREX.r3.7HG0749760.1.CDS1"/>
    </source>
</evidence>
<feature type="domain" description="HSF-type DNA-binding" evidence="11">
    <location>
        <begin position="1"/>
        <end position="83"/>
    </location>
</feature>
<evidence type="ECO:0000256" key="5">
    <source>
        <dbReference type="ARBA" id="ARBA00023016"/>
    </source>
</evidence>
<evidence type="ECO:0000313" key="13">
    <source>
        <dbReference type="Proteomes" id="UP000011116"/>
    </source>
</evidence>
<keyword evidence="8" id="KW-0539">Nucleus</keyword>
<evidence type="ECO:0000256" key="2">
    <source>
        <dbReference type="ARBA" id="ARBA00011233"/>
    </source>
</evidence>
<organism evidence="12 13">
    <name type="scientific">Hordeum vulgare subsp. vulgare</name>
    <name type="common">Domesticated barley</name>
    <dbReference type="NCBI Taxonomy" id="112509"/>
    <lineage>
        <taxon>Eukaryota</taxon>
        <taxon>Viridiplantae</taxon>
        <taxon>Streptophyta</taxon>
        <taxon>Embryophyta</taxon>
        <taxon>Tracheophyta</taxon>
        <taxon>Spermatophyta</taxon>
        <taxon>Magnoliopsida</taxon>
        <taxon>Liliopsida</taxon>
        <taxon>Poales</taxon>
        <taxon>Poaceae</taxon>
        <taxon>BOP clade</taxon>
        <taxon>Pooideae</taxon>
        <taxon>Triticodae</taxon>
        <taxon>Triticeae</taxon>
        <taxon>Hordeinae</taxon>
        <taxon>Hordeum</taxon>
    </lineage>
</organism>
<protein>
    <recommendedName>
        <fullName evidence="11">HSF-type DNA-binding domain-containing protein</fullName>
    </recommendedName>
</protein>
<proteinExistence type="inferred from homology"/>
<dbReference type="SUPFAM" id="SSF46785">
    <property type="entry name" value="Winged helix' DNA-binding domain"/>
    <property type="match status" value="1"/>
</dbReference>
<dbReference type="AlphaFoldDB" id="A0A8I7BFS6"/>
<dbReference type="Gramene" id="HORVU.MOREX.r3.7HG0749760.1">
    <property type="protein sequence ID" value="HORVU.MOREX.r3.7HG0749760.1.CDS1"/>
    <property type="gene ID" value="HORVU.MOREX.r3.7HG0749760"/>
</dbReference>
<keyword evidence="13" id="KW-1185">Reference proteome</keyword>
<dbReference type="SMR" id="A0A8I7BFS6"/>
<evidence type="ECO:0000256" key="4">
    <source>
        <dbReference type="ARBA" id="ARBA00023015"/>
    </source>
</evidence>
<evidence type="ECO:0000256" key="1">
    <source>
        <dbReference type="ARBA" id="ARBA00004123"/>
    </source>
</evidence>
<keyword evidence="6" id="KW-0238">DNA-binding</keyword>
<comment type="subcellular location">
    <subcellularLocation>
        <location evidence="1">Nucleus</location>
    </subcellularLocation>
</comment>
<dbReference type="InterPro" id="IPR036388">
    <property type="entry name" value="WH-like_DNA-bd_sf"/>
</dbReference>
<dbReference type="PRINTS" id="PR00056">
    <property type="entry name" value="HSFDOMAIN"/>
</dbReference>
<dbReference type="GO" id="GO:0043565">
    <property type="term" value="F:sequence-specific DNA binding"/>
    <property type="evidence" value="ECO:0007669"/>
    <property type="project" value="InterPro"/>
</dbReference>
<dbReference type="FunFam" id="1.10.10.10:FF:000037">
    <property type="entry name" value="Heat stress transcription factor B-4"/>
    <property type="match status" value="1"/>
</dbReference>
<feature type="region of interest" description="Disordered" evidence="10">
    <location>
        <begin position="161"/>
        <end position="203"/>
    </location>
</feature>
<evidence type="ECO:0000256" key="10">
    <source>
        <dbReference type="SAM" id="MobiDB-lite"/>
    </source>
</evidence>
<feature type="compositionally biased region" description="Basic and acidic residues" evidence="10">
    <location>
        <begin position="172"/>
        <end position="181"/>
    </location>
</feature>
<dbReference type="GO" id="GO:0003700">
    <property type="term" value="F:DNA-binding transcription factor activity"/>
    <property type="evidence" value="ECO:0000318"/>
    <property type="project" value="GO_Central"/>
</dbReference>
<dbReference type="SMART" id="SM00415">
    <property type="entry name" value="HSF"/>
    <property type="match status" value="1"/>
</dbReference>
<dbReference type="Proteomes" id="UP000011116">
    <property type="component" value="Chromosome 7H"/>
</dbReference>
<keyword evidence="3" id="KW-0597">Phosphoprotein</keyword>
<dbReference type="EnsemblPlants" id="HORVU.MOREX.r3.7HG0749760.1">
    <property type="protein sequence ID" value="HORVU.MOREX.r3.7HG0749760.1.CDS1"/>
    <property type="gene ID" value="HORVU.MOREX.r3.7HG0749760"/>
</dbReference>
<evidence type="ECO:0000256" key="6">
    <source>
        <dbReference type="ARBA" id="ARBA00023125"/>
    </source>
</evidence>
<dbReference type="InterPro" id="IPR036390">
    <property type="entry name" value="WH_DNA-bd_sf"/>
</dbReference>
<dbReference type="InterPro" id="IPR000232">
    <property type="entry name" value="HSF_DNA-bd"/>
</dbReference>
<feature type="region of interest" description="Disordered" evidence="10">
    <location>
        <begin position="83"/>
        <end position="105"/>
    </location>
</feature>
<evidence type="ECO:0000256" key="8">
    <source>
        <dbReference type="ARBA" id="ARBA00023242"/>
    </source>
</evidence>